<dbReference type="PROSITE" id="PS51257">
    <property type="entry name" value="PROKAR_LIPOPROTEIN"/>
    <property type="match status" value="1"/>
</dbReference>
<dbReference type="Proteomes" id="UP000315995">
    <property type="component" value="Chromosome"/>
</dbReference>
<accession>A0A4Y6Q4N6</accession>
<proteinExistence type="predicted"/>
<evidence type="ECO:0000313" key="3">
    <source>
        <dbReference type="EMBL" id="QDG54945.1"/>
    </source>
</evidence>
<name>A0A4Y6Q4N6_PERCE</name>
<feature type="region of interest" description="Disordered" evidence="1">
    <location>
        <begin position="75"/>
        <end position="99"/>
    </location>
</feature>
<gene>
    <name evidence="3" type="ORF">FIV42_23060</name>
</gene>
<keyword evidence="4" id="KW-1185">Reference proteome</keyword>
<accession>A0A5B8YH93</accession>
<evidence type="ECO:0000256" key="2">
    <source>
        <dbReference type="SAM" id="SignalP"/>
    </source>
</evidence>
<dbReference type="InterPro" id="IPR021655">
    <property type="entry name" value="Put_metal-bd"/>
</dbReference>
<keyword evidence="2" id="KW-0732">Signal</keyword>
<organism evidence="3 4">
    <name type="scientific">Persicimonas caeni</name>
    <dbReference type="NCBI Taxonomy" id="2292766"/>
    <lineage>
        <taxon>Bacteria</taxon>
        <taxon>Deltaproteobacteria</taxon>
        <taxon>Bradymonadales</taxon>
        <taxon>Bradymonadaceae</taxon>
        <taxon>Persicimonas</taxon>
    </lineage>
</organism>
<dbReference type="EMBL" id="CP041186">
    <property type="protein sequence ID" value="QDG54945.1"/>
    <property type="molecule type" value="Genomic_DNA"/>
</dbReference>
<dbReference type="Pfam" id="PF11617">
    <property type="entry name" value="Cu-binding_MopE"/>
    <property type="match status" value="1"/>
</dbReference>
<evidence type="ECO:0000313" key="4">
    <source>
        <dbReference type="Proteomes" id="UP000315995"/>
    </source>
</evidence>
<feature type="signal peptide" evidence="2">
    <location>
        <begin position="1"/>
        <end position="20"/>
    </location>
</feature>
<sequence>MTTKLWLIACAGFLLSGLSACQTEVYDTSTAFVCQTTADCAPGYECKPSPQTNNRVCRPVGASSADVGGDVEEDVEADAAPQCEDGTRPTTYFRDADEDGWGTTDNSTLACDRPQGFTPDGGDCNDAAAWINPDAEETCNGFDDDCDGSVDASADFAGCPSVQWTKLPGILDSIDMTHDANGELYMTASFTGRVELGDVVVERQASNTVIARMGDDGSVQWVQPVISVENQGVSRIAVNDDYVVVGIDVDAAVTVDETEVPLGDPEQWGQEVVLLVLSKTDGQLVSYRRLWAYTDFEVKDLAFDSEGDLWAVVNPDLQFGGYAAGETLEINDDGLVLLEFGLAADGTIEDGSAWLRRIDAQKMLNGVHLSLAGTKGFAVANLGFDESLVFDFHTTGAARGPGHAEQNVEGVLLERIAVDQAGDLRLCGTLVAATTLDGITYAPEGISDVVLAQIDVDGATLLPPSLRHFKNPLDEACKEYVLRDSGAELILADVTGPGDETLTFASATAHLQESRGNALLINPGQTGASWVYNLTASFYMYPESLVWLPDGRVVAAAGFTGALPFADETTDNTVGSFVVGIDAP</sequence>
<feature type="chain" id="PRO_5030106932" evidence="2">
    <location>
        <begin position="21"/>
        <end position="584"/>
    </location>
</feature>
<reference evidence="3 4" key="1">
    <citation type="submission" date="2019-06" db="EMBL/GenBank/DDBJ databases">
        <title>Persicimonas caeni gen. nov., sp. nov., a predatory bacterium isolated from solar saltern.</title>
        <authorList>
            <person name="Wang S."/>
        </authorList>
    </citation>
    <scope>NUCLEOTIDE SEQUENCE [LARGE SCALE GENOMIC DNA]</scope>
    <source>
        <strain evidence="3 4">YN101</strain>
    </source>
</reference>
<protein>
    <submittedName>
        <fullName evidence="3">Uncharacterized protein</fullName>
    </submittedName>
</protein>
<dbReference type="OrthoDB" id="5382398at2"/>
<dbReference type="AlphaFoldDB" id="A0A4Y6Q4N6"/>
<evidence type="ECO:0000256" key="1">
    <source>
        <dbReference type="SAM" id="MobiDB-lite"/>
    </source>
</evidence>